<evidence type="ECO:0000259" key="2">
    <source>
        <dbReference type="Pfam" id="PF01402"/>
    </source>
</evidence>
<dbReference type="InterPro" id="IPR002145">
    <property type="entry name" value="CopG"/>
</dbReference>
<comment type="caution">
    <text evidence="3">The sequence shown here is derived from an EMBL/GenBank/DDBJ whole genome shotgun (WGS) entry which is preliminary data.</text>
</comment>
<dbReference type="Proteomes" id="UP000320513">
    <property type="component" value="Unassembled WGS sequence"/>
</dbReference>
<feature type="region of interest" description="Disordered" evidence="1">
    <location>
        <begin position="25"/>
        <end position="48"/>
    </location>
</feature>
<keyword evidence="4" id="KW-1185">Reference proteome</keyword>
<evidence type="ECO:0000313" key="4">
    <source>
        <dbReference type="Proteomes" id="UP000320513"/>
    </source>
</evidence>
<dbReference type="EMBL" id="VMQU01000015">
    <property type="protein sequence ID" value="TVS91299.1"/>
    <property type="molecule type" value="Genomic_DNA"/>
</dbReference>
<gene>
    <name evidence="3" type="ORF">FPZ47_05735</name>
</gene>
<accession>A0A557XYN1</accession>
<sequence length="86" mass="9516">MTHTQKQTHPPLDNAGVDRLVAEAEAGIPEEKLRRRGRPSMGDEAASTYSVRLPDDLVTLVDTRAELEGVSRGETIRRALVEYLTT</sequence>
<evidence type="ECO:0000256" key="1">
    <source>
        <dbReference type="SAM" id="MobiDB-lite"/>
    </source>
</evidence>
<dbReference type="OrthoDB" id="4558696at2"/>
<dbReference type="InterPro" id="IPR010985">
    <property type="entry name" value="Ribbon_hlx_hlx"/>
</dbReference>
<name>A0A557XYN1_9MYCO</name>
<proteinExistence type="predicted"/>
<dbReference type="CDD" id="cd21631">
    <property type="entry name" value="RHH_CopG_NikR-like"/>
    <property type="match status" value="1"/>
</dbReference>
<dbReference type="AlphaFoldDB" id="A0A557XYN1"/>
<organism evidence="3 4">
    <name type="scientific">Mycobacterium helveticum</name>
    <dbReference type="NCBI Taxonomy" id="2592811"/>
    <lineage>
        <taxon>Bacteria</taxon>
        <taxon>Bacillati</taxon>
        <taxon>Actinomycetota</taxon>
        <taxon>Actinomycetes</taxon>
        <taxon>Mycobacteriales</taxon>
        <taxon>Mycobacteriaceae</taxon>
        <taxon>Mycobacterium</taxon>
    </lineage>
</organism>
<feature type="domain" description="Ribbon-helix-helix protein CopG" evidence="2">
    <location>
        <begin position="50"/>
        <end position="85"/>
    </location>
</feature>
<dbReference type="RefSeq" id="WP_144950386.1">
    <property type="nucleotide sequence ID" value="NZ_VMQU01000015.1"/>
</dbReference>
<dbReference type="Pfam" id="PF01402">
    <property type="entry name" value="RHH_1"/>
    <property type="match status" value="1"/>
</dbReference>
<evidence type="ECO:0000313" key="3">
    <source>
        <dbReference type="EMBL" id="TVS91299.1"/>
    </source>
</evidence>
<dbReference type="GO" id="GO:0006355">
    <property type="term" value="P:regulation of DNA-templated transcription"/>
    <property type="evidence" value="ECO:0007669"/>
    <property type="project" value="InterPro"/>
</dbReference>
<reference evidence="3 4" key="1">
    <citation type="submission" date="2019-07" db="EMBL/GenBank/DDBJ databases">
        <title>New Mycobacterium species.</title>
        <authorList>
            <person name="Tortoli E."/>
            <person name="Ghielmetti G."/>
            <person name="Friedel U."/>
            <person name="Trovato A."/>
        </authorList>
    </citation>
    <scope>NUCLEOTIDE SEQUENCE [LARGE SCALE GENOMIC DNA]</scope>
    <source>
        <strain evidence="3 4">16-83</strain>
    </source>
</reference>
<dbReference type="SUPFAM" id="SSF47598">
    <property type="entry name" value="Ribbon-helix-helix"/>
    <property type="match status" value="1"/>
</dbReference>
<protein>
    <submittedName>
        <fullName evidence="3">CopG family transcriptional regulator</fullName>
    </submittedName>
</protein>